<evidence type="ECO:0000313" key="2">
    <source>
        <dbReference type="Proteomes" id="UP000233398"/>
    </source>
</evidence>
<organism evidence="1 2">
    <name type="scientific">Rhodohalobacter barkolensis</name>
    <dbReference type="NCBI Taxonomy" id="2053187"/>
    <lineage>
        <taxon>Bacteria</taxon>
        <taxon>Pseudomonadati</taxon>
        <taxon>Balneolota</taxon>
        <taxon>Balneolia</taxon>
        <taxon>Balneolales</taxon>
        <taxon>Balneolaceae</taxon>
        <taxon>Rhodohalobacter</taxon>
    </lineage>
</organism>
<keyword evidence="2" id="KW-1185">Reference proteome</keyword>
<sequence>MISTRLQQILDEIESRGLKVEHRGDYIQTQCPCPFHDDRTPSVTWKKQPDGKISVTCHAGCEGSEILKSLGFNFEILYPEYRNRQTKPQKKRIVATYPYTDENGELLFEAVRFHPKSFRQRVKQPNGEYTWSLKGVRRVIYNLPDVIRAIEENRPVFLVEGEKDADALEKRGLVATTTPMGAGKWQDSYNEFFKNADVIILPDNDDPGREHAVLITEKIGGIAKSIRILQLPGLKEKEDVSDWLMEGGTKDELLELAFNTDVVSTRNEAVAIVGVENNNDEGPSVRQLNNHFFEENHSIYSTGEDQRLVADFAIDINSIVKDDREGRIFYINIRELNRGKLIKTDTIEVLPESLDDVRSFYKAIRPYTMGEIIQARNDKVKPLSIFKWLLSGFDKPIVRRPDHVGFIQPTDNDNRPYWLFGNALICPPYKDQPAKIIEPNESDEFIVNNRVGFTLPLYQSMKEKEQLAPIINTNTMEAEQFMGEVKAKLIDLIGGGDNTGRAKNYAKLILAYVVYHLYEKDLYYANDMNGHTIMLYVYGPKGTGKTTYFNTFLRAFFGLHKTKEMKGNSVTIAAIENQMGHFSQLPVCYDEYNPEFSKIDYQNINGYYHKTSRTVSDVDRAGRNKFTPIRSTLSLTSNFRINLDVDQADATESRVVYFEYKKEYRSNNSDLFEWFEDNLDNLSRITTHILLNQTDELRKTVRSNVRQLYQAYKTALDKTVAKEPKSYIAEHRLTDNYTRLLGCYELIFGTDENLRAFIYEELLERFAAAKANEKENALINQLIYLASSGRIKESWQYNYNNSREEMYVNINQLYEAYAEYKRENAINSNQFKEILKDYFKQCGGFEVGTRKWYGRYYPRDNAAPVDVKKAVHSYILTYRQIGKSDNELINLFPPGQDHTASLQQFIDANEKTETSVNPIIKDEIAPF</sequence>
<accession>A0A2N0VHV9</accession>
<dbReference type="SUPFAM" id="SSF52540">
    <property type="entry name" value="P-loop containing nucleoside triphosphate hydrolases"/>
    <property type="match status" value="1"/>
</dbReference>
<name>A0A2N0VHV9_9BACT</name>
<comment type="caution">
    <text evidence="1">The sequence shown here is derived from an EMBL/GenBank/DDBJ whole genome shotgun (WGS) entry which is preliminary data.</text>
</comment>
<evidence type="ECO:0008006" key="3">
    <source>
        <dbReference type="Google" id="ProtNLM"/>
    </source>
</evidence>
<dbReference type="Proteomes" id="UP000233398">
    <property type="component" value="Unassembled WGS sequence"/>
</dbReference>
<evidence type="ECO:0000313" key="1">
    <source>
        <dbReference type="EMBL" id="PKD43771.1"/>
    </source>
</evidence>
<dbReference type="EMBL" id="PISP01000002">
    <property type="protein sequence ID" value="PKD43771.1"/>
    <property type="molecule type" value="Genomic_DNA"/>
</dbReference>
<dbReference type="RefSeq" id="WP_101073311.1">
    <property type="nucleotide sequence ID" value="NZ_PISP01000002.1"/>
</dbReference>
<protein>
    <recommendedName>
        <fullName evidence="3">Toprim domain-containing protein</fullName>
    </recommendedName>
</protein>
<dbReference type="Gene3D" id="3.40.1360.10">
    <property type="match status" value="1"/>
</dbReference>
<reference evidence="1 2" key="1">
    <citation type="submission" date="2017-11" db="EMBL/GenBank/DDBJ databases">
        <title>Rhodohalobacter 15182 sp. nov., isolated from a salt lake.</title>
        <authorList>
            <person name="Han S."/>
        </authorList>
    </citation>
    <scope>NUCLEOTIDE SEQUENCE [LARGE SCALE GENOMIC DNA]</scope>
    <source>
        <strain evidence="1 2">15182</strain>
    </source>
</reference>
<proteinExistence type="predicted"/>
<dbReference type="CDD" id="cd01029">
    <property type="entry name" value="TOPRIM_primases"/>
    <property type="match status" value="1"/>
</dbReference>
<dbReference type="AlphaFoldDB" id="A0A2N0VHV9"/>
<dbReference type="SUPFAM" id="SSF56731">
    <property type="entry name" value="DNA primase core"/>
    <property type="match status" value="1"/>
</dbReference>
<dbReference type="InterPro" id="IPR034154">
    <property type="entry name" value="TOPRIM_DnaG/twinkle"/>
</dbReference>
<dbReference type="InterPro" id="IPR027417">
    <property type="entry name" value="P-loop_NTPase"/>
</dbReference>
<gene>
    <name evidence="1" type="ORF">CWD77_09435</name>
</gene>
<dbReference type="OrthoDB" id="1496333at2"/>